<feature type="transmembrane region" description="Helical" evidence="1">
    <location>
        <begin position="63"/>
        <end position="79"/>
    </location>
</feature>
<dbReference type="EMBL" id="BMJA01000001">
    <property type="protein sequence ID" value="GGA17690.1"/>
    <property type="molecule type" value="Genomic_DNA"/>
</dbReference>
<feature type="transmembrane region" description="Helical" evidence="1">
    <location>
        <begin position="196"/>
        <end position="217"/>
    </location>
</feature>
<accession>A0ABQ1FJV8</accession>
<gene>
    <name evidence="2" type="ORF">GCM10010981_01820</name>
</gene>
<feature type="transmembrane region" description="Helical" evidence="1">
    <location>
        <begin position="363"/>
        <end position="383"/>
    </location>
</feature>
<evidence type="ECO:0000256" key="1">
    <source>
        <dbReference type="SAM" id="Phobius"/>
    </source>
</evidence>
<keyword evidence="1" id="KW-0812">Transmembrane</keyword>
<keyword evidence="3" id="KW-1185">Reference proteome</keyword>
<evidence type="ECO:0000313" key="2">
    <source>
        <dbReference type="EMBL" id="GGA17690.1"/>
    </source>
</evidence>
<reference evidence="3" key="1">
    <citation type="journal article" date="2019" name="Int. J. Syst. Evol. Microbiol.">
        <title>The Global Catalogue of Microorganisms (GCM) 10K type strain sequencing project: providing services to taxonomists for standard genome sequencing and annotation.</title>
        <authorList>
            <consortium name="The Broad Institute Genomics Platform"/>
            <consortium name="The Broad Institute Genome Sequencing Center for Infectious Disease"/>
            <person name="Wu L."/>
            <person name="Ma J."/>
        </authorList>
    </citation>
    <scope>NUCLEOTIDE SEQUENCE [LARGE SCALE GENOMIC DNA]</scope>
    <source>
        <strain evidence="3">CGMCC 1.15439</strain>
    </source>
</reference>
<proteinExistence type="predicted"/>
<feature type="transmembrane region" description="Helical" evidence="1">
    <location>
        <begin position="276"/>
        <end position="299"/>
    </location>
</feature>
<dbReference type="Proteomes" id="UP000620046">
    <property type="component" value="Unassembled WGS sequence"/>
</dbReference>
<organism evidence="2 3">
    <name type="scientific">Dyella nitratireducens</name>
    <dbReference type="NCBI Taxonomy" id="1849580"/>
    <lineage>
        <taxon>Bacteria</taxon>
        <taxon>Pseudomonadati</taxon>
        <taxon>Pseudomonadota</taxon>
        <taxon>Gammaproteobacteria</taxon>
        <taxon>Lysobacterales</taxon>
        <taxon>Rhodanobacteraceae</taxon>
        <taxon>Dyella</taxon>
    </lineage>
</organism>
<feature type="transmembrane region" description="Helical" evidence="1">
    <location>
        <begin position="6"/>
        <end position="29"/>
    </location>
</feature>
<feature type="transmembrane region" description="Helical" evidence="1">
    <location>
        <begin position="453"/>
        <end position="472"/>
    </location>
</feature>
<sequence length="592" mass="62538">MIWNYTYGFCVTILFAWLLGYPVAVWCGLGRGVRALGYASASGASLLLIACRGVQMIAPIGAARWPLLAGFAAGVVIAWSRRSTRSAAAELLSEHGRGLAGLLCGVAAIGVLLGVPILFSNAIQFDGTRNADSFIYVSSARYMLAHSFYGAPDFTPEHPVYTISRSYFGDGAMQPRPAAEGLLAWLSALRGTDPMYLYNAVQAAGVMLAGLAALAFLPVSWKARHASDWALLAVYALAGPTLLHVATNSNFANGFNLPAATGYVALGLLPRSRGTFVSGVLFIGCLLSGYPELLVFAAAARGFAVVCDGIASRTISKVVREAAWMSGELIVAGVVLPWAAWGAIAVFRTTLGVSQAGASELGGNMYAGLPMFVAAAIALGIAWRPLASVGERGHRSFLVGILVAFAVAQLVMVARGFGYGGFKISEYFLPLLVGVMLRSVISAPSGVRLGRVAAFYAVAVAALLTVKSADVLRRAWEWSEARRVTPDLVNAGKALVELAHGRPVAMGTSPQPFYYGMWIPYLASVPIAYDLQHDPDAAGYLSPYLHTTARTAELYGEAQLQVDVGVGNEHMASAAIAQFGRVVIRPKQEHGI</sequence>
<evidence type="ECO:0000313" key="3">
    <source>
        <dbReference type="Proteomes" id="UP000620046"/>
    </source>
</evidence>
<keyword evidence="1" id="KW-0472">Membrane</keyword>
<feature type="transmembrane region" description="Helical" evidence="1">
    <location>
        <begin position="329"/>
        <end position="351"/>
    </location>
</feature>
<dbReference type="RefSeq" id="WP_188792398.1">
    <property type="nucleotide sequence ID" value="NZ_BMJA01000001.1"/>
</dbReference>
<name>A0ABQ1FJV8_9GAMM</name>
<evidence type="ECO:0008006" key="4">
    <source>
        <dbReference type="Google" id="ProtNLM"/>
    </source>
</evidence>
<feature type="transmembrane region" description="Helical" evidence="1">
    <location>
        <begin position="229"/>
        <end position="246"/>
    </location>
</feature>
<feature type="transmembrane region" description="Helical" evidence="1">
    <location>
        <begin position="99"/>
        <end position="119"/>
    </location>
</feature>
<feature type="transmembrane region" description="Helical" evidence="1">
    <location>
        <begin position="395"/>
        <end position="415"/>
    </location>
</feature>
<comment type="caution">
    <text evidence="2">The sequence shown here is derived from an EMBL/GenBank/DDBJ whole genome shotgun (WGS) entry which is preliminary data.</text>
</comment>
<protein>
    <recommendedName>
        <fullName evidence="4">Glycosyltransferase RgtA/B/C/D-like domain-containing protein</fullName>
    </recommendedName>
</protein>
<keyword evidence="1" id="KW-1133">Transmembrane helix</keyword>